<accession>A0A9E6XXC4</accession>
<dbReference type="Proteomes" id="UP001162834">
    <property type="component" value="Chromosome"/>
</dbReference>
<keyword evidence="1" id="KW-0444">Lipid biosynthesis</keyword>
<reference evidence="4" key="1">
    <citation type="journal article" date="2022" name="Int. J. Syst. Evol. Microbiol.">
        <title>Pseudomonas aegrilactucae sp. nov. and Pseudomonas morbosilactucae sp. nov., pathogens causing bacterial rot of lettuce in Japan.</title>
        <authorList>
            <person name="Sawada H."/>
            <person name="Fujikawa T."/>
            <person name="Satou M."/>
        </authorList>
    </citation>
    <scope>NUCLEOTIDE SEQUENCE</scope>
    <source>
        <strain evidence="4">0166_1</strain>
    </source>
</reference>
<evidence type="ECO:0000256" key="1">
    <source>
        <dbReference type="RuleBase" id="RU364072"/>
    </source>
</evidence>
<keyword evidence="1" id="KW-0443">Lipid metabolism</keyword>
<dbReference type="Pfam" id="PF00364">
    <property type="entry name" value="Biotin_lipoyl"/>
    <property type="match status" value="1"/>
</dbReference>
<evidence type="ECO:0000256" key="2">
    <source>
        <dbReference type="SAM" id="MobiDB-lite"/>
    </source>
</evidence>
<dbReference type="NCBIfam" id="NF005457">
    <property type="entry name" value="PRK07051.1"/>
    <property type="match status" value="1"/>
</dbReference>
<dbReference type="SUPFAM" id="SSF51230">
    <property type="entry name" value="Single hybrid motif"/>
    <property type="match status" value="1"/>
</dbReference>
<keyword evidence="1" id="KW-0276">Fatty acid metabolism</keyword>
<organism evidence="4 5">
    <name type="scientific">Capillimicrobium parvum</name>
    <dbReference type="NCBI Taxonomy" id="2884022"/>
    <lineage>
        <taxon>Bacteria</taxon>
        <taxon>Bacillati</taxon>
        <taxon>Actinomycetota</taxon>
        <taxon>Thermoleophilia</taxon>
        <taxon>Solirubrobacterales</taxon>
        <taxon>Capillimicrobiaceae</taxon>
        <taxon>Capillimicrobium</taxon>
    </lineage>
</organism>
<comment type="pathway">
    <text evidence="1">Lipid metabolism; fatty acid biosynthesis.</text>
</comment>
<dbReference type="PROSITE" id="PS50968">
    <property type="entry name" value="BIOTINYL_LIPOYL"/>
    <property type="match status" value="1"/>
</dbReference>
<dbReference type="KEGG" id="sbae:DSM104329_02347"/>
<dbReference type="AlphaFoldDB" id="A0A9E6XXC4"/>
<evidence type="ECO:0000259" key="3">
    <source>
        <dbReference type="PROSITE" id="PS50968"/>
    </source>
</evidence>
<dbReference type="PRINTS" id="PR01071">
    <property type="entry name" value="ACOABIOTINCC"/>
</dbReference>
<dbReference type="CDD" id="cd06850">
    <property type="entry name" value="biotinyl_domain"/>
    <property type="match status" value="1"/>
</dbReference>
<comment type="function">
    <text evidence="1">This protein is a component of the acetyl coenzyme A carboxylase complex; first, biotin carboxylase catalyzes the carboxylation of the carrier protein and then the transcarboxylase transfers the carboxyl group to form malonyl-CoA.</text>
</comment>
<sequence>MADDSVIRSPVPGVFYRRPDPGSPPFVEEGDEVEPGTVVGLVEVMKQFHELRSESSGRVRGFTVDNEDVVNAGDTVVELDGAG</sequence>
<feature type="domain" description="Lipoyl-binding" evidence="3">
    <location>
        <begin position="1"/>
        <end position="80"/>
    </location>
</feature>
<feature type="region of interest" description="Disordered" evidence="2">
    <location>
        <begin position="1"/>
        <end position="31"/>
    </location>
</feature>
<keyword evidence="1" id="KW-0275">Fatty acid biosynthesis</keyword>
<proteinExistence type="predicted"/>
<dbReference type="GO" id="GO:0003989">
    <property type="term" value="F:acetyl-CoA carboxylase activity"/>
    <property type="evidence" value="ECO:0007669"/>
    <property type="project" value="InterPro"/>
</dbReference>
<keyword evidence="5" id="KW-1185">Reference proteome</keyword>
<gene>
    <name evidence="4" type="ORF">DSM104329_02347</name>
</gene>
<dbReference type="RefSeq" id="WP_259315628.1">
    <property type="nucleotide sequence ID" value="NZ_CP087164.1"/>
</dbReference>
<name>A0A9E6XXC4_9ACTN</name>
<dbReference type="InterPro" id="IPR011053">
    <property type="entry name" value="Single_hybrid_motif"/>
</dbReference>
<dbReference type="GO" id="GO:0009317">
    <property type="term" value="C:acetyl-CoA carboxylase complex"/>
    <property type="evidence" value="ECO:0007669"/>
    <property type="project" value="InterPro"/>
</dbReference>
<protein>
    <recommendedName>
        <fullName evidence="1">Biotin carboxyl carrier protein of acetyl-CoA carboxylase</fullName>
    </recommendedName>
</protein>
<dbReference type="EMBL" id="CP087164">
    <property type="protein sequence ID" value="UGS35950.1"/>
    <property type="molecule type" value="Genomic_DNA"/>
</dbReference>
<dbReference type="GO" id="GO:0006633">
    <property type="term" value="P:fatty acid biosynthetic process"/>
    <property type="evidence" value="ECO:0007669"/>
    <property type="project" value="UniProtKB-KW"/>
</dbReference>
<evidence type="ECO:0000313" key="5">
    <source>
        <dbReference type="Proteomes" id="UP001162834"/>
    </source>
</evidence>
<dbReference type="InterPro" id="IPR000089">
    <property type="entry name" value="Biotin_lipoyl"/>
</dbReference>
<keyword evidence="1" id="KW-0092">Biotin</keyword>
<evidence type="ECO:0000313" key="4">
    <source>
        <dbReference type="EMBL" id="UGS35950.1"/>
    </source>
</evidence>
<dbReference type="InterPro" id="IPR001249">
    <property type="entry name" value="AcCoA_biotinCC"/>
</dbReference>
<dbReference type="Gene3D" id="2.40.50.100">
    <property type="match status" value="1"/>
</dbReference>